<dbReference type="Proteomes" id="UP000199392">
    <property type="component" value="Unassembled WGS sequence"/>
</dbReference>
<protein>
    <submittedName>
        <fullName evidence="1">Uncharacterized protein</fullName>
    </submittedName>
</protein>
<evidence type="ECO:0000313" key="1">
    <source>
        <dbReference type="EMBL" id="SFS42070.1"/>
    </source>
</evidence>
<organism evidence="1 2">
    <name type="scientific">Alloyangia pacifica</name>
    <dbReference type="NCBI Taxonomy" id="311180"/>
    <lineage>
        <taxon>Bacteria</taxon>
        <taxon>Pseudomonadati</taxon>
        <taxon>Pseudomonadota</taxon>
        <taxon>Alphaproteobacteria</taxon>
        <taxon>Rhodobacterales</taxon>
        <taxon>Roseobacteraceae</taxon>
        <taxon>Alloyangia</taxon>
    </lineage>
</organism>
<dbReference type="STRING" id="311180.SAMN04488050_101680"/>
<proteinExistence type="predicted"/>
<gene>
    <name evidence="1" type="ORF">SAMN04488050_101680</name>
</gene>
<dbReference type="AlphaFoldDB" id="A0A1I6PPM7"/>
<name>A0A1I6PPM7_9RHOB</name>
<reference evidence="2" key="1">
    <citation type="submission" date="2016-10" db="EMBL/GenBank/DDBJ databases">
        <authorList>
            <person name="Varghese N."/>
            <person name="Submissions S."/>
        </authorList>
    </citation>
    <scope>NUCLEOTIDE SEQUENCE [LARGE SCALE GENOMIC DNA]</scope>
    <source>
        <strain evidence="2">DSM 26894</strain>
    </source>
</reference>
<evidence type="ECO:0000313" key="2">
    <source>
        <dbReference type="Proteomes" id="UP000199392"/>
    </source>
</evidence>
<dbReference type="EMBL" id="FOZW01000001">
    <property type="protein sequence ID" value="SFS42070.1"/>
    <property type="molecule type" value="Genomic_DNA"/>
</dbReference>
<sequence>MTGNVTSLHGINGAFDLKGFDKLKGPAKVEIDNPFNPMTLMEGHEEINLSIVGLLGSYERQYERVQAALARCVDPKSRDALDRYAQVLGDRINAMGDDLGLFLSDADLIEVLA</sequence>
<accession>A0A1I6PPM7</accession>
<dbReference type="RefSeq" id="WP_092421775.1">
    <property type="nucleotide sequence ID" value="NZ_FNCL01000002.1"/>
</dbReference>
<keyword evidence="2" id="KW-1185">Reference proteome</keyword>